<dbReference type="SUPFAM" id="SSF52540">
    <property type="entry name" value="P-loop containing nucleoside triphosphate hydrolases"/>
    <property type="match status" value="1"/>
</dbReference>
<evidence type="ECO:0000313" key="4">
    <source>
        <dbReference type="Proteomes" id="UP000315783"/>
    </source>
</evidence>
<dbReference type="Proteomes" id="UP000315783">
    <property type="component" value="Unassembled WGS sequence"/>
</dbReference>
<keyword evidence="4" id="KW-1185">Reference proteome</keyword>
<dbReference type="GO" id="GO:0016887">
    <property type="term" value="F:ATP hydrolysis activity"/>
    <property type="evidence" value="ECO:0007669"/>
    <property type="project" value="InterPro"/>
</dbReference>
<dbReference type="STRING" id="43265.A0A545VXU9"/>
<dbReference type="Pfam" id="PF22942">
    <property type="entry name" value="DUF7025"/>
    <property type="match status" value="1"/>
</dbReference>
<dbReference type="PANTHER" id="PTHR46411">
    <property type="entry name" value="FAMILY ATPASE, PUTATIVE-RELATED"/>
    <property type="match status" value="1"/>
</dbReference>
<feature type="region of interest" description="Disordered" evidence="1">
    <location>
        <begin position="20"/>
        <end position="42"/>
    </location>
</feature>
<accession>A0A545VXU9</accession>
<dbReference type="InterPro" id="IPR003593">
    <property type="entry name" value="AAA+_ATPase"/>
</dbReference>
<dbReference type="Pfam" id="PF23232">
    <property type="entry name" value="AAA_lid_13"/>
    <property type="match status" value="1"/>
</dbReference>
<dbReference type="CDD" id="cd19481">
    <property type="entry name" value="RecA-like_protease"/>
    <property type="match status" value="1"/>
</dbReference>
<protein>
    <submittedName>
        <fullName evidence="3">AAA family ATPase</fullName>
    </submittedName>
</protein>
<evidence type="ECO:0000256" key="1">
    <source>
        <dbReference type="SAM" id="MobiDB-lite"/>
    </source>
</evidence>
<proteinExistence type="predicted"/>
<dbReference type="EMBL" id="SPUK01000009">
    <property type="protein sequence ID" value="TQV94676.1"/>
    <property type="molecule type" value="Genomic_DNA"/>
</dbReference>
<dbReference type="AlphaFoldDB" id="A0A545VXU9"/>
<evidence type="ECO:0000313" key="3">
    <source>
        <dbReference type="EMBL" id="TQV94676.1"/>
    </source>
</evidence>
<dbReference type="Gene3D" id="3.40.50.300">
    <property type="entry name" value="P-loop containing nucleotide triphosphate hydrolases"/>
    <property type="match status" value="1"/>
</dbReference>
<reference evidence="3 4" key="1">
    <citation type="journal article" date="2019" name="Appl. Microbiol. Biotechnol.">
        <title>Genome sequence of Isaria javanica and comparative genome analysis insights into family S53 peptidase evolution in fungal entomopathogens.</title>
        <authorList>
            <person name="Lin R."/>
            <person name="Zhang X."/>
            <person name="Xin B."/>
            <person name="Zou M."/>
            <person name="Gao Y."/>
            <person name="Qin F."/>
            <person name="Hu Q."/>
            <person name="Xie B."/>
            <person name="Cheng X."/>
        </authorList>
    </citation>
    <scope>NUCLEOTIDE SEQUENCE [LARGE SCALE GENOMIC DNA]</scope>
    <source>
        <strain evidence="3 4">IJ1G</strain>
    </source>
</reference>
<dbReference type="OrthoDB" id="10042665at2759"/>
<gene>
    <name evidence="3" type="ORF">IF1G_06687</name>
</gene>
<organism evidence="3 4">
    <name type="scientific">Cordyceps javanica</name>
    <dbReference type="NCBI Taxonomy" id="43265"/>
    <lineage>
        <taxon>Eukaryota</taxon>
        <taxon>Fungi</taxon>
        <taxon>Dikarya</taxon>
        <taxon>Ascomycota</taxon>
        <taxon>Pezizomycotina</taxon>
        <taxon>Sordariomycetes</taxon>
        <taxon>Hypocreomycetidae</taxon>
        <taxon>Hypocreales</taxon>
        <taxon>Cordycipitaceae</taxon>
        <taxon>Cordyceps</taxon>
    </lineage>
</organism>
<sequence length="785" mass="90270">MAALEEKLGRLQTEYQRLDESMAAGASPNAADRRTSVGGGVKEEQTIELPTRALIINNKEDKDTDGWRDFLPDGTKLSSEQLEWARRNSAFTLRRIFRTWHDIEMEINNPELRNLLRHQLQRYPGHVLVGDGVVIVSPFEAIVFHWDILQEAAKKALTEKPDDQVHLDLKLLLDTISENSGDRRLDEYFKNRSHNMEQERITFETLWTIFPPGEKILGRLFQKQNQVLVVQDNLQPWPASSERGKERPWMINCWMYCWNGEAFRRTLMTLGIDHFDGSRPIVSLPFYPLRYHEDATGVETALEQRGREYKKMCVAKRGEQMFYYKGQAMLSKRGVRSSDELENSVRIGRRAYHISTLWPTPARSGFCDFLTGKYIFLRTKESPHSLCTFLKIWYPQVKGTVMIDSLSYNRYGPTVPSLGTWARTVDEMDCSCIECRRNEELSKMTRRHYDSANWTQSDDAWAAEQFVLCPPWVLGYVLREKQWAQLQVNLVHKRSDERNDAYFKKLKLSGRDSGIQTKQMLMNLVKHHATAGGKDDDQVDDIIQDKGKGLVILLYGPPGVGKTSTAETVALAAGKPLFPVSVADVGTKAKYVESNLETIFDLATAWEAILLIDEADVFLESRSQNMGNVTERNALVSVFLRVLEYYQGILFLTTNQIAQFDVAVQSRIHVALKYDALREEQIKDIFTQFLQQLRDKNKVEDMAGIENWIDSELHRRQVQFDGRQIRNIVSCAMNLARANGRKLAKEDLLTVADLVRSFKTEFQLQYDRYLRAQSGIDSVSYMGKP</sequence>
<dbReference type="SMART" id="SM00382">
    <property type="entry name" value="AAA"/>
    <property type="match status" value="1"/>
</dbReference>
<dbReference type="GO" id="GO:0005524">
    <property type="term" value="F:ATP binding"/>
    <property type="evidence" value="ECO:0007669"/>
    <property type="project" value="InterPro"/>
</dbReference>
<feature type="compositionally biased region" description="Basic and acidic residues" evidence="1">
    <location>
        <begin position="31"/>
        <end position="42"/>
    </location>
</feature>
<evidence type="ECO:0000259" key="2">
    <source>
        <dbReference type="SMART" id="SM00382"/>
    </source>
</evidence>
<feature type="domain" description="AAA+ ATPase" evidence="2">
    <location>
        <begin position="548"/>
        <end position="675"/>
    </location>
</feature>
<dbReference type="InterPro" id="IPR027417">
    <property type="entry name" value="P-loop_NTPase"/>
</dbReference>
<name>A0A545VXU9_9HYPO</name>
<dbReference type="InterPro" id="IPR056599">
    <property type="entry name" value="AAA_lid_fung"/>
</dbReference>
<dbReference type="PANTHER" id="PTHR46411:SF3">
    <property type="entry name" value="AAA+ ATPASE DOMAIN-CONTAINING PROTEIN"/>
    <property type="match status" value="1"/>
</dbReference>
<comment type="caution">
    <text evidence="3">The sequence shown here is derived from an EMBL/GenBank/DDBJ whole genome shotgun (WGS) entry which is preliminary data.</text>
</comment>
<dbReference type="Pfam" id="PF00004">
    <property type="entry name" value="AAA"/>
    <property type="match status" value="1"/>
</dbReference>
<dbReference type="InterPro" id="IPR003959">
    <property type="entry name" value="ATPase_AAA_core"/>
</dbReference>
<dbReference type="InterPro" id="IPR054289">
    <property type="entry name" value="DUF7025"/>
</dbReference>